<proteinExistence type="predicted"/>
<reference evidence="2 3" key="1">
    <citation type="submission" date="2019-08" db="EMBL/GenBank/DDBJ databases">
        <title>Genome of Aequorivita antarctica SW49 (type strain).</title>
        <authorList>
            <person name="Bowman J.P."/>
        </authorList>
    </citation>
    <scope>NUCLEOTIDE SEQUENCE [LARGE SCALE GENOMIC DNA]</scope>
    <source>
        <strain evidence="2 3">SW49</strain>
    </source>
</reference>
<evidence type="ECO:0000313" key="3">
    <source>
        <dbReference type="Proteomes" id="UP000321497"/>
    </source>
</evidence>
<name>A0A5C6Z331_9FLAO</name>
<dbReference type="AlphaFoldDB" id="A0A5C6Z331"/>
<dbReference type="RefSeq" id="WP_111843464.1">
    <property type="nucleotide sequence ID" value="NZ_UEGI01000002.1"/>
</dbReference>
<dbReference type="Proteomes" id="UP000321497">
    <property type="component" value="Unassembled WGS sequence"/>
</dbReference>
<feature type="domain" description="Phospholipase D-like" evidence="1">
    <location>
        <begin position="22"/>
        <end position="150"/>
    </location>
</feature>
<dbReference type="Pfam" id="PF13091">
    <property type="entry name" value="PLDc_2"/>
    <property type="match status" value="1"/>
</dbReference>
<sequence>MEIITNKEINHKQTIINLWQNSNEIDIAVAFLTDGGYSLIIKLIQNALKDKARVRLVVGLNMMVSSPEALLKLYKLSNENRLLILYLAEMKNAAFHPKLYLFRTSKKVSVVIGSANLTKNAWEKNEELSVLNHYAPKVKEAIEIQDYFDNLLEQDYVSEAAYLQLQQYKGKYEKIKKAIEKAKEEISNEPYINKKLLNKYYDRYLNNKDEQIGLKDKIRRYKEAKKNLQEISDSPINKRRFTDLYSELIGASGYRHLWHSNGLYRRKTYVIENYKKTTALIKHIDENFKSKSTSQIFDEALEKSKSINGLSYNIFTEMLTTYDSKRFTVLNNNPLKSLKTLGVNIKTKTSFKGADYAQYCELISMIGKDLNINNLQEVDHFLNYIYMDLRDKNQL</sequence>
<dbReference type="OrthoDB" id="5894983at2"/>
<evidence type="ECO:0000259" key="1">
    <source>
        <dbReference type="Pfam" id="PF13091"/>
    </source>
</evidence>
<protein>
    <recommendedName>
        <fullName evidence="1">Phospholipase D-like domain-containing protein</fullName>
    </recommendedName>
</protein>
<comment type="caution">
    <text evidence="2">The sequence shown here is derived from an EMBL/GenBank/DDBJ whole genome shotgun (WGS) entry which is preliminary data.</text>
</comment>
<organism evidence="2 3">
    <name type="scientific">Aequorivita antarctica</name>
    <dbReference type="NCBI Taxonomy" id="153266"/>
    <lineage>
        <taxon>Bacteria</taxon>
        <taxon>Pseudomonadati</taxon>
        <taxon>Bacteroidota</taxon>
        <taxon>Flavobacteriia</taxon>
        <taxon>Flavobacteriales</taxon>
        <taxon>Flavobacteriaceae</taxon>
        <taxon>Aequorivita</taxon>
    </lineage>
</organism>
<dbReference type="InterPro" id="IPR025202">
    <property type="entry name" value="PLD-like_dom"/>
</dbReference>
<gene>
    <name evidence="2" type="ORF">ESU54_05420</name>
</gene>
<dbReference type="EMBL" id="VORT01000003">
    <property type="protein sequence ID" value="TXD73910.1"/>
    <property type="molecule type" value="Genomic_DNA"/>
</dbReference>
<dbReference type="SUPFAM" id="SSF56024">
    <property type="entry name" value="Phospholipase D/nuclease"/>
    <property type="match status" value="1"/>
</dbReference>
<evidence type="ECO:0000313" key="2">
    <source>
        <dbReference type="EMBL" id="TXD73910.1"/>
    </source>
</evidence>
<dbReference type="Gene3D" id="3.30.870.10">
    <property type="entry name" value="Endonuclease Chain A"/>
    <property type="match status" value="1"/>
</dbReference>
<keyword evidence="3" id="KW-1185">Reference proteome</keyword>
<accession>A0A5C6Z331</accession>